<dbReference type="Proteomes" id="UP000250235">
    <property type="component" value="Unassembled WGS sequence"/>
</dbReference>
<evidence type="ECO:0000313" key="2">
    <source>
        <dbReference type="Proteomes" id="UP000250235"/>
    </source>
</evidence>
<sequence>MSFLLRNCPDFTLLCAAAEIIVASGSLRLDAYQQLVYCSSRLDELLLSSGSGCVIANHLLNLSVKAKRCRTNLCKRHRFAIANLSPLDWLHCSCLLIILSQRASADLAFLLVLCKSKTPSFLLNQALSFCNPNLAKHAIHQVLAPAGHCHRKIFLLILIANAKRCRSNLFKRHRFAIANFTYHLLNLCLCASAESIPL</sequence>
<dbReference type="AlphaFoldDB" id="A0A2Z7BS56"/>
<proteinExistence type="predicted"/>
<name>A0A2Z7BS56_9LAMI</name>
<organism evidence="1 2">
    <name type="scientific">Dorcoceras hygrometricum</name>
    <dbReference type="NCBI Taxonomy" id="472368"/>
    <lineage>
        <taxon>Eukaryota</taxon>
        <taxon>Viridiplantae</taxon>
        <taxon>Streptophyta</taxon>
        <taxon>Embryophyta</taxon>
        <taxon>Tracheophyta</taxon>
        <taxon>Spermatophyta</taxon>
        <taxon>Magnoliopsida</taxon>
        <taxon>eudicotyledons</taxon>
        <taxon>Gunneridae</taxon>
        <taxon>Pentapetalae</taxon>
        <taxon>asterids</taxon>
        <taxon>lamiids</taxon>
        <taxon>Lamiales</taxon>
        <taxon>Gesneriaceae</taxon>
        <taxon>Didymocarpoideae</taxon>
        <taxon>Trichosporeae</taxon>
        <taxon>Loxocarpinae</taxon>
        <taxon>Dorcoceras</taxon>
    </lineage>
</organism>
<keyword evidence="2" id="KW-1185">Reference proteome</keyword>
<evidence type="ECO:0000313" key="1">
    <source>
        <dbReference type="EMBL" id="KZV37249.1"/>
    </source>
</evidence>
<dbReference type="EMBL" id="KV003148">
    <property type="protein sequence ID" value="KZV37249.1"/>
    <property type="molecule type" value="Genomic_DNA"/>
</dbReference>
<gene>
    <name evidence="1" type="ORF">F511_24874</name>
</gene>
<accession>A0A2Z7BS56</accession>
<protein>
    <submittedName>
        <fullName evidence="1">Uncharacterized protein</fullName>
    </submittedName>
</protein>
<reference evidence="1 2" key="1">
    <citation type="journal article" date="2015" name="Proc. Natl. Acad. Sci. U.S.A.">
        <title>The resurrection genome of Boea hygrometrica: A blueprint for survival of dehydration.</title>
        <authorList>
            <person name="Xiao L."/>
            <person name="Yang G."/>
            <person name="Zhang L."/>
            <person name="Yang X."/>
            <person name="Zhao S."/>
            <person name="Ji Z."/>
            <person name="Zhou Q."/>
            <person name="Hu M."/>
            <person name="Wang Y."/>
            <person name="Chen M."/>
            <person name="Xu Y."/>
            <person name="Jin H."/>
            <person name="Xiao X."/>
            <person name="Hu G."/>
            <person name="Bao F."/>
            <person name="Hu Y."/>
            <person name="Wan P."/>
            <person name="Li L."/>
            <person name="Deng X."/>
            <person name="Kuang T."/>
            <person name="Xiang C."/>
            <person name="Zhu J.K."/>
            <person name="Oliver M.J."/>
            <person name="He Y."/>
        </authorList>
    </citation>
    <scope>NUCLEOTIDE SEQUENCE [LARGE SCALE GENOMIC DNA]</scope>
    <source>
        <strain evidence="2">cv. XS01</strain>
    </source>
</reference>